<comment type="caution">
    <text evidence="8">The sequence shown here is derived from an EMBL/GenBank/DDBJ whole genome shotgun (WGS) entry which is preliminary data.</text>
</comment>
<evidence type="ECO:0000256" key="3">
    <source>
        <dbReference type="ARBA" id="ARBA00022741"/>
    </source>
</evidence>
<evidence type="ECO:0000313" key="8">
    <source>
        <dbReference type="EMBL" id="EQD64169.1"/>
    </source>
</evidence>
<protein>
    <recommendedName>
        <fullName evidence="2">Bis(5'-nucleosyl)-tetraphosphatase [asymmetrical]</fullName>
    </recommendedName>
    <alternativeName>
        <fullName evidence="5">Diadenosine 5',5'''-P1,P4-tetraphosphate asymmetrical hydrolase</fullName>
    </alternativeName>
</protein>
<dbReference type="AlphaFoldDB" id="T1CE17"/>
<evidence type="ECO:0000256" key="4">
    <source>
        <dbReference type="ARBA" id="ARBA00022801"/>
    </source>
</evidence>
<feature type="domain" description="Nudix hydrolase" evidence="7">
    <location>
        <begin position="15"/>
        <end position="146"/>
    </location>
</feature>
<accession>T1CE17</accession>
<dbReference type="PANTHER" id="PTHR21340:SF0">
    <property type="entry name" value="BIS(5'-NUCLEOSYL)-TETRAPHOSPHATASE [ASYMMETRICAL]"/>
    <property type="match status" value="1"/>
</dbReference>
<dbReference type="InterPro" id="IPR003565">
    <property type="entry name" value="Tetra_PHTase"/>
</dbReference>
<name>T1CE17_9ZZZZ</name>
<comment type="similarity">
    <text evidence="1">Belongs to the Nudix hydrolase family.</text>
</comment>
<dbReference type="InterPro" id="IPR015797">
    <property type="entry name" value="NUDIX_hydrolase-like_dom_sf"/>
</dbReference>
<dbReference type="PRINTS" id="PR00502">
    <property type="entry name" value="NUDIXFAMILY"/>
</dbReference>
<evidence type="ECO:0000256" key="2">
    <source>
        <dbReference type="ARBA" id="ARBA00018911"/>
    </source>
</evidence>
<dbReference type="CDD" id="cd03428">
    <property type="entry name" value="NUDIX_Ap4A_Nudt2"/>
    <property type="match status" value="1"/>
</dbReference>
<dbReference type="PANTHER" id="PTHR21340">
    <property type="entry name" value="DIADENOSINE 5,5-P1,P4-TETRAPHOSPHATE PYROPHOSPHOHYDROLASE MUTT"/>
    <property type="match status" value="1"/>
</dbReference>
<evidence type="ECO:0000259" key="7">
    <source>
        <dbReference type="PROSITE" id="PS51462"/>
    </source>
</evidence>
<dbReference type="PROSITE" id="PS51462">
    <property type="entry name" value="NUDIX"/>
    <property type="match status" value="1"/>
</dbReference>
<sequence length="163" mass="18226">MKPGTLPFRADAPIVPELSAGAVVVYEPSGEFLLIHLADEDRWCLPKGHVDPGESLAQAARREIVEETGIDSVDLREEIGEIAYRFYRPREGSNVLKTAIYFLAYTPTRSVRLEPIFDRHAWLAPEEALSTVTYETDRTVVARARDRVRSPRSPGRPSGPARP</sequence>
<dbReference type="GO" id="GO:0004081">
    <property type="term" value="F:bis(5'-nucleosyl)-tetraphosphatase (asymmetrical) activity"/>
    <property type="evidence" value="ECO:0007669"/>
    <property type="project" value="TreeGrafter"/>
</dbReference>
<dbReference type="InterPro" id="IPR020084">
    <property type="entry name" value="NUDIX_hydrolase_CS"/>
</dbReference>
<dbReference type="GO" id="GO:0006754">
    <property type="term" value="P:ATP biosynthetic process"/>
    <property type="evidence" value="ECO:0007669"/>
    <property type="project" value="TreeGrafter"/>
</dbReference>
<dbReference type="SUPFAM" id="SSF55811">
    <property type="entry name" value="Nudix"/>
    <property type="match status" value="1"/>
</dbReference>
<dbReference type="EMBL" id="AUZY01004233">
    <property type="protein sequence ID" value="EQD64169.1"/>
    <property type="molecule type" value="Genomic_DNA"/>
</dbReference>
<dbReference type="Gene3D" id="3.90.79.10">
    <property type="entry name" value="Nucleoside Triphosphate Pyrophosphohydrolase"/>
    <property type="match status" value="1"/>
</dbReference>
<proteinExistence type="inferred from homology"/>
<dbReference type="InterPro" id="IPR051325">
    <property type="entry name" value="Nudix_hydrolase_domain"/>
</dbReference>
<dbReference type="InterPro" id="IPR020476">
    <property type="entry name" value="Nudix_hydrolase"/>
</dbReference>
<feature type="compositionally biased region" description="Low complexity" evidence="6">
    <location>
        <begin position="151"/>
        <end position="163"/>
    </location>
</feature>
<evidence type="ECO:0000256" key="6">
    <source>
        <dbReference type="SAM" id="MobiDB-lite"/>
    </source>
</evidence>
<dbReference type="InterPro" id="IPR000086">
    <property type="entry name" value="NUDIX_hydrolase_dom"/>
</dbReference>
<reference evidence="8" key="1">
    <citation type="submission" date="2013-08" db="EMBL/GenBank/DDBJ databases">
        <authorList>
            <person name="Mendez C."/>
            <person name="Richter M."/>
            <person name="Ferrer M."/>
            <person name="Sanchez J."/>
        </authorList>
    </citation>
    <scope>NUCLEOTIDE SEQUENCE</scope>
</reference>
<reference evidence="8" key="2">
    <citation type="journal article" date="2014" name="ISME J.">
        <title>Microbial stratification in low pH oxic and suboxic macroscopic growths along an acid mine drainage.</title>
        <authorList>
            <person name="Mendez-Garcia C."/>
            <person name="Mesa V."/>
            <person name="Sprenger R.R."/>
            <person name="Richter M."/>
            <person name="Diez M.S."/>
            <person name="Solano J."/>
            <person name="Bargiela R."/>
            <person name="Golyshina O.V."/>
            <person name="Manteca A."/>
            <person name="Ramos J.L."/>
            <person name="Gallego J.R."/>
            <person name="Llorente I."/>
            <person name="Martins Dos Santos V.A."/>
            <person name="Jensen O.N."/>
            <person name="Pelaez A.I."/>
            <person name="Sanchez J."/>
            <person name="Ferrer M."/>
        </authorList>
    </citation>
    <scope>NUCLEOTIDE SEQUENCE</scope>
</reference>
<evidence type="ECO:0000256" key="1">
    <source>
        <dbReference type="ARBA" id="ARBA00005582"/>
    </source>
</evidence>
<feature type="region of interest" description="Disordered" evidence="6">
    <location>
        <begin position="142"/>
        <end position="163"/>
    </location>
</feature>
<dbReference type="Pfam" id="PF00293">
    <property type="entry name" value="NUDIX"/>
    <property type="match status" value="1"/>
</dbReference>
<keyword evidence="3" id="KW-0547">Nucleotide-binding</keyword>
<dbReference type="GO" id="GO:0000166">
    <property type="term" value="F:nucleotide binding"/>
    <property type="evidence" value="ECO:0007669"/>
    <property type="project" value="UniProtKB-KW"/>
</dbReference>
<dbReference type="PROSITE" id="PS00893">
    <property type="entry name" value="NUDIX_BOX"/>
    <property type="match status" value="1"/>
</dbReference>
<keyword evidence="4 8" id="KW-0378">Hydrolase</keyword>
<evidence type="ECO:0000256" key="5">
    <source>
        <dbReference type="ARBA" id="ARBA00032644"/>
    </source>
</evidence>
<organism evidence="8">
    <name type="scientific">mine drainage metagenome</name>
    <dbReference type="NCBI Taxonomy" id="410659"/>
    <lineage>
        <taxon>unclassified sequences</taxon>
        <taxon>metagenomes</taxon>
        <taxon>ecological metagenomes</taxon>
    </lineage>
</organism>
<dbReference type="GO" id="GO:0006167">
    <property type="term" value="P:AMP biosynthetic process"/>
    <property type="evidence" value="ECO:0007669"/>
    <property type="project" value="TreeGrafter"/>
</dbReference>
<gene>
    <name evidence="8" type="ORF">B1B_06686</name>
</gene>